<evidence type="ECO:0000256" key="1">
    <source>
        <dbReference type="SAM" id="MobiDB-lite"/>
    </source>
</evidence>
<organism evidence="2 3">
    <name type="scientific">Punica granatum</name>
    <name type="common">Pomegranate</name>
    <dbReference type="NCBI Taxonomy" id="22663"/>
    <lineage>
        <taxon>Eukaryota</taxon>
        <taxon>Viridiplantae</taxon>
        <taxon>Streptophyta</taxon>
        <taxon>Embryophyta</taxon>
        <taxon>Tracheophyta</taxon>
        <taxon>Spermatophyta</taxon>
        <taxon>Magnoliopsida</taxon>
        <taxon>eudicotyledons</taxon>
        <taxon>Gunneridae</taxon>
        <taxon>Pentapetalae</taxon>
        <taxon>rosids</taxon>
        <taxon>malvids</taxon>
        <taxon>Myrtales</taxon>
        <taxon>Lythraceae</taxon>
        <taxon>Punica</taxon>
    </lineage>
</organism>
<proteinExistence type="predicted"/>
<reference evidence="3" key="1">
    <citation type="journal article" date="2017" name="Plant J.">
        <title>The pomegranate (Punica granatum L.) genome and the genomics of punicalagin biosynthesis.</title>
        <authorList>
            <person name="Qin G."/>
            <person name="Xu C."/>
            <person name="Ming R."/>
            <person name="Tang H."/>
            <person name="Guyot R."/>
            <person name="Kramer E.M."/>
            <person name="Hu Y."/>
            <person name="Yi X."/>
            <person name="Qi Y."/>
            <person name="Xu X."/>
            <person name="Gao Z."/>
            <person name="Pan H."/>
            <person name="Jian J."/>
            <person name="Tian Y."/>
            <person name="Yue Z."/>
            <person name="Xu Y."/>
        </authorList>
    </citation>
    <scope>NUCLEOTIDE SEQUENCE [LARGE SCALE GENOMIC DNA]</scope>
    <source>
        <strain evidence="3">cv. Dabenzi</strain>
    </source>
</reference>
<name>A0A218VX93_PUNGR</name>
<dbReference type="EMBL" id="MTKT01005739">
    <property type="protein sequence ID" value="OWM65036.1"/>
    <property type="molecule type" value="Genomic_DNA"/>
</dbReference>
<protein>
    <submittedName>
        <fullName evidence="2">Uncharacterized protein</fullName>
    </submittedName>
</protein>
<evidence type="ECO:0000313" key="3">
    <source>
        <dbReference type="Proteomes" id="UP000197138"/>
    </source>
</evidence>
<gene>
    <name evidence="2" type="ORF">CDL15_Pgr028754</name>
</gene>
<sequence>MVTPLLSLPKLQSRSTPSKSPNLRFSCESRIKSQPASRLFSSYKHGVDISINSGPLNYLKRSRMTNRSRDVTERKKSPRKNYRECLRGTGETRQPQWSRPYIRQLGFWYMATSIRHILRRAKAFYNELYCDAYDDPKLSSGEVMNIDPYFSVPVVEKLILCS</sequence>
<dbReference type="Proteomes" id="UP000197138">
    <property type="component" value="Unassembled WGS sequence"/>
</dbReference>
<evidence type="ECO:0000313" key="2">
    <source>
        <dbReference type="EMBL" id="OWM65036.1"/>
    </source>
</evidence>
<accession>A0A218VX93</accession>
<feature type="compositionally biased region" description="Polar residues" evidence="1">
    <location>
        <begin position="10"/>
        <end position="23"/>
    </location>
</feature>
<dbReference type="AlphaFoldDB" id="A0A218VX93"/>
<comment type="caution">
    <text evidence="2">The sequence shown here is derived from an EMBL/GenBank/DDBJ whole genome shotgun (WGS) entry which is preliminary data.</text>
</comment>
<feature type="region of interest" description="Disordered" evidence="1">
    <location>
        <begin position="1"/>
        <end position="23"/>
    </location>
</feature>